<sequence>MTGMNNATGRALSDLPHVAQSMRDILSTPIGSRVMRRDYGSEVPELIDQPLNPATRLRTMSAAVSALVRWEPRIRIASVRFWIDADGQPVIDIEADRVDGPRREAAGTLSVSLRS</sequence>
<evidence type="ECO:0000313" key="2">
    <source>
        <dbReference type="EMBL" id="CUV28930.1"/>
    </source>
</evidence>
<evidence type="ECO:0000259" key="1">
    <source>
        <dbReference type="Pfam" id="PF04965"/>
    </source>
</evidence>
<name>A0A0S4V2V5_RALSL</name>
<dbReference type="AlphaFoldDB" id="A0A0S4V2V5"/>
<protein>
    <submittedName>
        <fullName evidence="2">Putative phage-related protein (Baseplate assembly-like protein)</fullName>
    </submittedName>
</protein>
<dbReference type="EMBL" id="LN899824">
    <property type="protein sequence ID" value="CUV28930.1"/>
    <property type="molecule type" value="Genomic_DNA"/>
</dbReference>
<dbReference type="Gene3D" id="3.10.450.40">
    <property type="match status" value="1"/>
</dbReference>
<accession>A0A0S4V2V5</accession>
<organism evidence="2">
    <name type="scientific">Ralstonia solanacearum</name>
    <name type="common">Pseudomonas solanacearum</name>
    <dbReference type="NCBI Taxonomy" id="305"/>
    <lineage>
        <taxon>Bacteria</taxon>
        <taxon>Pseudomonadati</taxon>
        <taxon>Pseudomonadota</taxon>
        <taxon>Betaproteobacteria</taxon>
        <taxon>Burkholderiales</taxon>
        <taxon>Burkholderiaceae</taxon>
        <taxon>Ralstonia</taxon>
        <taxon>Ralstonia solanacearum species complex</taxon>
    </lineage>
</organism>
<proteinExistence type="predicted"/>
<dbReference type="SUPFAM" id="SSF160719">
    <property type="entry name" value="gpW/gp25-like"/>
    <property type="match status" value="1"/>
</dbReference>
<feature type="domain" description="IraD/Gp25-like" evidence="1">
    <location>
        <begin position="17"/>
        <end position="82"/>
    </location>
</feature>
<dbReference type="InterPro" id="IPR007048">
    <property type="entry name" value="IraD/Gp25-like"/>
</dbReference>
<dbReference type="Pfam" id="PF04965">
    <property type="entry name" value="GPW_gp25"/>
    <property type="match status" value="1"/>
</dbReference>
<gene>
    <name evidence="2" type="ORF">RUN1985_v1_290080</name>
</gene>
<reference evidence="2" key="1">
    <citation type="submission" date="2015-10" db="EMBL/GenBank/DDBJ databases">
        <authorList>
            <person name="Gilbert D.G."/>
        </authorList>
    </citation>
    <scope>NUCLEOTIDE SEQUENCE</scope>
    <source>
        <strain evidence="2">Phyl III-seqv23</strain>
    </source>
</reference>